<dbReference type="InterPro" id="IPR034136">
    <property type="entry name" value="TOPRIM_Topo6A/Spo11"/>
</dbReference>
<dbReference type="SUPFAM" id="SSF56726">
    <property type="entry name" value="DNA topoisomerase IV, alpha subunit"/>
    <property type="match status" value="1"/>
</dbReference>
<dbReference type="PANTHER" id="PTHR10848">
    <property type="entry name" value="MEIOTIC RECOMBINATION PROTEIN SPO11"/>
    <property type="match status" value="1"/>
</dbReference>
<comment type="caution">
    <text evidence="13">The sequence shown here is derived from an EMBL/GenBank/DDBJ whole genome shotgun (WGS) entry which is preliminary data.</text>
</comment>
<keyword evidence="6" id="KW-0460">Magnesium</keyword>
<dbReference type="Pfam" id="PF21180">
    <property type="entry name" value="TOP6A-Spo11_Toprim"/>
    <property type="match status" value="1"/>
</dbReference>
<dbReference type="GO" id="GO:0046872">
    <property type="term" value="F:metal ion binding"/>
    <property type="evidence" value="ECO:0007669"/>
    <property type="project" value="UniProtKB-KW"/>
</dbReference>
<evidence type="ECO:0000313" key="13">
    <source>
        <dbReference type="EMBL" id="KAG8229441.1"/>
    </source>
</evidence>
<evidence type="ECO:0000313" key="14">
    <source>
        <dbReference type="Proteomes" id="UP000792457"/>
    </source>
</evidence>
<protein>
    <recommendedName>
        <fullName evidence="4">DNA topoisomerase (ATP-hydrolyzing)</fullName>
        <ecNumber evidence="4">5.6.2.2</ecNumber>
    </recommendedName>
</protein>
<evidence type="ECO:0000256" key="1">
    <source>
        <dbReference type="ARBA" id="ARBA00000185"/>
    </source>
</evidence>
<dbReference type="Gene3D" id="3.40.1360.10">
    <property type="match status" value="1"/>
</dbReference>
<keyword evidence="5" id="KW-0479">Metal-binding</keyword>
<dbReference type="PRINTS" id="PR01550">
    <property type="entry name" value="TOP6AFAMILY"/>
</dbReference>
<dbReference type="PROSITE" id="PS52041">
    <property type="entry name" value="TOPO_IIB"/>
    <property type="match status" value="1"/>
</dbReference>
<accession>A0A8K0K6U1</accession>
<sequence>MQAVVLRVSTMKVLPIVLKKQSNSDQSILEKIEGLVLNFLSDLKNGRPPTLSFFNRRTWRNVSLDNRVVKGSGNSCTTLNFNHSSSQRHIALVFYLLSQIYHLNINRSSNTKRELFYQCLGTLKTLQYPPSQNIVDNAMQDVGLLLNCPPRILGVLPSSHGLVAGQLSVSSSKMNEETCDPIIVLDTHSSMNECFPIPGEIASLSSNDLIVKSAAQLIIIVEKDAAFQKLLESGALERFDPCIMLTGRGYPDTATRRLVHLIWKSLDVPILALVDGDPHGIEIMCVYRFGSLEGL</sequence>
<feature type="domain" description="Topoisomerase 6 subunit A/Spo11 TOPRIM" evidence="12">
    <location>
        <begin position="218"/>
        <end position="292"/>
    </location>
</feature>
<evidence type="ECO:0000256" key="3">
    <source>
        <dbReference type="ARBA" id="ARBA00006559"/>
    </source>
</evidence>
<evidence type="ECO:0000256" key="9">
    <source>
        <dbReference type="ARBA" id="ARBA00023235"/>
    </source>
</evidence>
<dbReference type="InterPro" id="IPR002815">
    <property type="entry name" value="Spo11/TopoVI_A"/>
</dbReference>
<dbReference type="GO" id="GO:0003677">
    <property type="term" value="F:DNA binding"/>
    <property type="evidence" value="ECO:0007669"/>
    <property type="project" value="UniProtKB-UniRule"/>
</dbReference>
<comment type="catalytic activity">
    <reaction evidence="1 10">
        <text>ATP-dependent breakage, passage and rejoining of double-stranded DNA.</text>
        <dbReference type="EC" id="5.6.2.2"/>
    </reaction>
</comment>
<dbReference type="PANTHER" id="PTHR10848:SF0">
    <property type="entry name" value="MEIOTIC RECOMBINATION PROTEIN SPO11"/>
    <property type="match status" value="1"/>
</dbReference>
<keyword evidence="9 10" id="KW-0413">Isomerase</keyword>
<dbReference type="Pfam" id="PF04406">
    <property type="entry name" value="TP6A_N"/>
    <property type="match status" value="1"/>
</dbReference>
<keyword evidence="14" id="KW-1185">Reference proteome</keyword>
<name>A0A8K0K6U1_LADFU</name>
<dbReference type="InterPro" id="IPR036078">
    <property type="entry name" value="Spo11/TopoVI_A_sf"/>
</dbReference>
<evidence type="ECO:0000256" key="4">
    <source>
        <dbReference type="ARBA" id="ARBA00012895"/>
    </source>
</evidence>
<evidence type="ECO:0000256" key="5">
    <source>
        <dbReference type="ARBA" id="ARBA00022723"/>
    </source>
</evidence>
<dbReference type="OrthoDB" id="5377392at2759"/>
<comment type="similarity">
    <text evidence="3 10">Belongs to the TOP6A family.</text>
</comment>
<evidence type="ECO:0000256" key="10">
    <source>
        <dbReference type="PROSITE-ProRule" id="PRU01385"/>
    </source>
</evidence>
<evidence type="ECO:0000256" key="6">
    <source>
        <dbReference type="ARBA" id="ARBA00022842"/>
    </source>
</evidence>
<dbReference type="GO" id="GO:0000706">
    <property type="term" value="P:meiotic DNA double-strand break processing"/>
    <property type="evidence" value="ECO:0007669"/>
    <property type="project" value="TreeGrafter"/>
</dbReference>
<dbReference type="Gene3D" id="1.10.10.10">
    <property type="entry name" value="Winged helix-like DNA-binding domain superfamily/Winged helix DNA-binding domain"/>
    <property type="match status" value="1"/>
</dbReference>
<gene>
    <name evidence="13" type="ORF">J437_LFUL010792</name>
</gene>
<organism evidence="13 14">
    <name type="scientific">Ladona fulva</name>
    <name type="common">Scarce chaser dragonfly</name>
    <name type="synonym">Libellula fulva</name>
    <dbReference type="NCBI Taxonomy" id="123851"/>
    <lineage>
        <taxon>Eukaryota</taxon>
        <taxon>Metazoa</taxon>
        <taxon>Ecdysozoa</taxon>
        <taxon>Arthropoda</taxon>
        <taxon>Hexapoda</taxon>
        <taxon>Insecta</taxon>
        <taxon>Pterygota</taxon>
        <taxon>Palaeoptera</taxon>
        <taxon>Odonata</taxon>
        <taxon>Epiprocta</taxon>
        <taxon>Anisoptera</taxon>
        <taxon>Libelluloidea</taxon>
        <taxon>Libellulidae</taxon>
        <taxon>Ladona</taxon>
    </lineage>
</organism>
<dbReference type="AlphaFoldDB" id="A0A8K0K6U1"/>
<dbReference type="EC" id="5.6.2.2" evidence="4"/>
<dbReference type="GO" id="GO:0003918">
    <property type="term" value="F:DNA topoisomerase type II (double strand cut, ATP-hydrolyzing) activity"/>
    <property type="evidence" value="ECO:0007669"/>
    <property type="project" value="UniProtKB-UniRule"/>
</dbReference>
<evidence type="ECO:0000259" key="12">
    <source>
        <dbReference type="Pfam" id="PF21180"/>
    </source>
</evidence>
<reference evidence="13" key="2">
    <citation type="submission" date="2017-10" db="EMBL/GenBank/DDBJ databases">
        <title>Ladona fulva Genome sequencing and assembly.</title>
        <authorList>
            <person name="Murali S."/>
            <person name="Richards S."/>
            <person name="Bandaranaike D."/>
            <person name="Bellair M."/>
            <person name="Blankenburg K."/>
            <person name="Chao H."/>
            <person name="Dinh H."/>
            <person name="Doddapaneni H."/>
            <person name="Dugan-Rocha S."/>
            <person name="Elkadiri S."/>
            <person name="Gnanaolivu R."/>
            <person name="Hernandez B."/>
            <person name="Skinner E."/>
            <person name="Javaid M."/>
            <person name="Lee S."/>
            <person name="Li M."/>
            <person name="Ming W."/>
            <person name="Munidasa M."/>
            <person name="Muniz J."/>
            <person name="Nguyen L."/>
            <person name="Hughes D."/>
            <person name="Osuji N."/>
            <person name="Pu L.-L."/>
            <person name="Puazo M."/>
            <person name="Qu C."/>
            <person name="Quiroz J."/>
            <person name="Raj R."/>
            <person name="Weissenberger G."/>
            <person name="Xin Y."/>
            <person name="Zou X."/>
            <person name="Han Y."/>
            <person name="Worley K."/>
            <person name="Muzny D."/>
            <person name="Gibbs R."/>
        </authorList>
    </citation>
    <scope>NUCLEOTIDE SEQUENCE</scope>
    <source>
        <strain evidence="13">Sampled in the wild</strain>
    </source>
</reference>
<comment type="cofactor">
    <cofactor evidence="2">
        <name>Mg(2+)</name>
        <dbReference type="ChEBI" id="CHEBI:18420"/>
    </cofactor>
</comment>
<keyword evidence="8 10" id="KW-0238">DNA-binding</keyword>
<dbReference type="GO" id="GO:0000228">
    <property type="term" value="C:nuclear chromosome"/>
    <property type="evidence" value="ECO:0007669"/>
    <property type="project" value="TreeGrafter"/>
</dbReference>
<proteinExistence type="inferred from homology"/>
<reference evidence="13" key="1">
    <citation type="submission" date="2013-04" db="EMBL/GenBank/DDBJ databases">
        <authorList>
            <person name="Qu J."/>
            <person name="Murali S.C."/>
            <person name="Bandaranaike D."/>
            <person name="Bellair M."/>
            <person name="Blankenburg K."/>
            <person name="Chao H."/>
            <person name="Dinh H."/>
            <person name="Doddapaneni H."/>
            <person name="Downs B."/>
            <person name="Dugan-Rocha S."/>
            <person name="Elkadiri S."/>
            <person name="Gnanaolivu R.D."/>
            <person name="Hernandez B."/>
            <person name="Javaid M."/>
            <person name="Jayaseelan J.C."/>
            <person name="Lee S."/>
            <person name="Li M."/>
            <person name="Ming W."/>
            <person name="Munidasa M."/>
            <person name="Muniz J."/>
            <person name="Nguyen L."/>
            <person name="Ongeri F."/>
            <person name="Osuji N."/>
            <person name="Pu L.-L."/>
            <person name="Puazo M."/>
            <person name="Qu C."/>
            <person name="Quiroz J."/>
            <person name="Raj R."/>
            <person name="Weissenberger G."/>
            <person name="Xin Y."/>
            <person name="Zou X."/>
            <person name="Han Y."/>
            <person name="Richards S."/>
            <person name="Worley K."/>
            <person name="Muzny D."/>
            <person name="Gibbs R."/>
        </authorList>
    </citation>
    <scope>NUCLEOTIDE SEQUENCE</scope>
    <source>
        <strain evidence="13">Sampled in the wild</strain>
    </source>
</reference>
<dbReference type="CDD" id="cd00223">
    <property type="entry name" value="TOPRIM_TopoIIB_SPO"/>
    <property type="match status" value="1"/>
</dbReference>
<dbReference type="InterPro" id="IPR013049">
    <property type="entry name" value="Spo11/TopoVI_A_N"/>
</dbReference>
<dbReference type="GO" id="GO:0007131">
    <property type="term" value="P:reciprocal meiotic recombination"/>
    <property type="evidence" value="ECO:0007669"/>
    <property type="project" value="TreeGrafter"/>
</dbReference>
<dbReference type="Proteomes" id="UP000792457">
    <property type="component" value="Unassembled WGS sequence"/>
</dbReference>
<dbReference type="GO" id="GO:0042138">
    <property type="term" value="P:meiotic DNA double-strand break formation"/>
    <property type="evidence" value="ECO:0007669"/>
    <property type="project" value="TreeGrafter"/>
</dbReference>
<dbReference type="EMBL" id="KZ308428">
    <property type="protein sequence ID" value="KAG8229441.1"/>
    <property type="molecule type" value="Genomic_DNA"/>
</dbReference>
<feature type="active site" description="O-(5'-phospho-DNA)-tyrosine intermediate" evidence="10">
    <location>
        <position position="117"/>
    </location>
</feature>
<dbReference type="GO" id="GO:0005524">
    <property type="term" value="F:ATP binding"/>
    <property type="evidence" value="ECO:0007669"/>
    <property type="project" value="InterPro"/>
</dbReference>
<evidence type="ECO:0000256" key="8">
    <source>
        <dbReference type="ARBA" id="ARBA00023125"/>
    </source>
</evidence>
<feature type="non-terminal residue" evidence="13">
    <location>
        <position position="1"/>
    </location>
</feature>
<evidence type="ECO:0000256" key="2">
    <source>
        <dbReference type="ARBA" id="ARBA00001946"/>
    </source>
</evidence>
<evidence type="ECO:0000256" key="7">
    <source>
        <dbReference type="ARBA" id="ARBA00023029"/>
    </source>
</evidence>
<evidence type="ECO:0000259" key="11">
    <source>
        <dbReference type="Pfam" id="PF04406"/>
    </source>
</evidence>
<feature type="domain" description="Spo11/DNA topoisomerase VI subunit A N-terminal" evidence="11">
    <location>
        <begin position="88"/>
        <end position="155"/>
    </location>
</feature>
<keyword evidence="7 10" id="KW-0799">Topoisomerase</keyword>
<dbReference type="InterPro" id="IPR036388">
    <property type="entry name" value="WH-like_DNA-bd_sf"/>
</dbReference>